<name>A0A397IK04_9GLOM</name>
<evidence type="ECO:0000313" key="3">
    <source>
        <dbReference type="Proteomes" id="UP000266861"/>
    </source>
</evidence>
<gene>
    <name evidence="2" type="ORF">Glove_199g156</name>
</gene>
<keyword evidence="1" id="KW-0812">Transmembrane</keyword>
<keyword evidence="3" id="KW-1185">Reference proteome</keyword>
<evidence type="ECO:0000313" key="2">
    <source>
        <dbReference type="EMBL" id="RHZ76271.1"/>
    </source>
</evidence>
<evidence type="ECO:0000256" key="1">
    <source>
        <dbReference type="SAM" id="Phobius"/>
    </source>
</evidence>
<keyword evidence="1" id="KW-1133">Transmembrane helix</keyword>
<proteinExistence type="predicted"/>
<dbReference type="Proteomes" id="UP000266861">
    <property type="component" value="Unassembled WGS sequence"/>
</dbReference>
<dbReference type="EMBL" id="PQFF01000187">
    <property type="protein sequence ID" value="RHZ76271.1"/>
    <property type="molecule type" value="Genomic_DNA"/>
</dbReference>
<keyword evidence="1" id="KW-0472">Membrane</keyword>
<dbReference type="OrthoDB" id="2441258at2759"/>
<feature type="transmembrane region" description="Helical" evidence="1">
    <location>
        <begin position="59"/>
        <end position="79"/>
    </location>
</feature>
<protein>
    <submittedName>
        <fullName evidence="2">Uncharacterized protein</fullName>
    </submittedName>
</protein>
<comment type="caution">
    <text evidence="2">The sequence shown here is derived from an EMBL/GenBank/DDBJ whole genome shotgun (WGS) entry which is preliminary data.</text>
</comment>
<dbReference type="AlphaFoldDB" id="A0A397IK04"/>
<organism evidence="2 3">
    <name type="scientific">Diversispora epigaea</name>
    <dbReference type="NCBI Taxonomy" id="1348612"/>
    <lineage>
        <taxon>Eukaryota</taxon>
        <taxon>Fungi</taxon>
        <taxon>Fungi incertae sedis</taxon>
        <taxon>Mucoromycota</taxon>
        <taxon>Glomeromycotina</taxon>
        <taxon>Glomeromycetes</taxon>
        <taxon>Diversisporales</taxon>
        <taxon>Diversisporaceae</taxon>
        <taxon>Diversispora</taxon>
    </lineage>
</organism>
<reference evidence="2 3" key="1">
    <citation type="submission" date="2018-08" db="EMBL/GenBank/DDBJ databases">
        <title>Genome and evolution of the arbuscular mycorrhizal fungus Diversispora epigaea (formerly Glomus versiforme) and its bacterial endosymbionts.</title>
        <authorList>
            <person name="Sun X."/>
            <person name="Fei Z."/>
            <person name="Harrison M."/>
        </authorList>
    </citation>
    <scope>NUCLEOTIDE SEQUENCE [LARGE SCALE GENOMIC DNA]</scope>
    <source>
        <strain evidence="2 3">IT104</strain>
    </source>
</reference>
<accession>A0A397IK04</accession>
<sequence>MDFTTFKTNLQQCLPLIRYFHIPGTEVLDKVKPYRKILDKQLWEDLNQHFMAQKLVKSIILHSRTILVHVLGMIFIHMYSPYSFNFTLDNAYKCNNNNGHYEKPIRAITDDFSIVDCEVFKVIWKF</sequence>